<dbReference type="EMBL" id="CP002629">
    <property type="protein sequence ID" value="AEB10080.1"/>
    <property type="molecule type" value="Genomic_DNA"/>
</dbReference>
<proteinExistence type="predicted"/>
<dbReference type="STRING" id="880072.Desac_2255"/>
<reference evidence="1 2" key="1">
    <citation type="journal article" date="2011" name="Stand. Genomic Sci.">
        <title>Complete genome sequence of the acetate-degrading sulfate reducer Desulfobacca acetoxidans type strain (ASRB2).</title>
        <authorList>
            <person name="Goker M."/>
            <person name="Teshima H."/>
            <person name="Lapidus A."/>
            <person name="Nolan M."/>
            <person name="Lucas S."/>
            <person name="Hammon N."/>
            <person name="Deshpande S."/>
            <person name="Cheng J.F."/>
            <person name="Tapia R."/>
            <person name="Han C."/>
            <person name="Goodwin L."/>
            <person name="Pitluck S."/>
            <person name="Huntemann M."/>
            <person name="Liolios K."/>
            <person name="Ivanova N."/>
            <person name="Pagani I."/>
            <person name="Mavromatis K."/>
            <person name="Ovchinikova G."/>
            <person name="Pati A."/>
            <person name="Chen A."/>
            <person name="Palaniappan K."/>
            <person name="Land M."/>
            <person name="Hauser L."/>
            <person name="Brambilla E.M."/>
            <person name="Rohde M."/>
            <person name="Spring S."/>
            <person name="Detter J.C."/>
            <person name="Woyke T."/>
            <person name="Bristow J."/>
            <person name="Eisen J.A."/>
            <person name="Markowitz V."/>
            <person name="Hugenholtz P."/>
            <person name="Kyrpides N.C."/>
            <person name="Klenk H.P."/>
        </authorList>
    </citation>
    <scope>NUCLEOTIDE SEQUENCE [LARGE SCALE GENOMIC DNA]</scope>
    <source>
        <strain evidence="2">ATCC 700848 / DSM 11109 / ASRB2</strain>
    </source>
</reference>
<evidence type="ECO:0000313" key="2">
    <source>
        <dbReference type="Proteomes" id="UP000000483"/>
    </source>
</evidence>
<dbReference type="HOGENOM" id="CLU_911285_0_0_7"/>
<organism evidence="1 2">
    <name type="scientific">Desulfobacca acetoxidans (strain ATCC 700848 / DSM 11109 / ASRB2)</name>
    <dbReference type="NCBI Taxonomy" id="880072"/>
    <lineage>
        <taxon>Bacteria</taxon>
        <taxon>Pseudomonadati</taxon>
        <taxon>Thermodesulfobacteriota</taxon>
        <taxon>Desulfobaccia</taxon>
        <taxon>Desulfobaccales</taxon>
        <taxon>Desulfobaccaceae</taxon>
        <taxon>Desulfobacca</taxon>
    </lineage>
</organism>
<dbReference type="OrthoDB" id="9801054at2"/>
<dbReference type="RefSeq" id="WP_013707189.1">
    <property type="nucleotide sequence ID" value="NC_015388.1"/>
</dbReference>
<reference evidence="2" key="2">
    <citation type="submission" date="2011-03" db="EMBL/GenBank/DDBJ databases">
        <title>The complete genome of Desulfobacca acetoxidans DSM 11109.</title>
        <authorList>
            <consortium name="US DOE Joint Genome Institute (JGI-PGF)"/>
            <person name="Lucas S."/>
            <person name="Copeland A."/>
            <person name="Lapidus A."/>
            <person name="Bruce D."/>
            <person name="Goodwin L."/>
            <person name="Pitluck S."/>
            <person name="Peters L."/>
            <person name="Kyrpides N."/>
            <person name="Mavromatis K."/>
            <person name="Ivanova N."/>
            <person name="Ovchinnikova G."/>
            <person name="Teshima H."/>
            <person name="Detter J.C."/>
            <person name="Han C."/>
            <person name="Land M."/>
            <person name="Hauser L."/>
            <person name="Markowitz V."/>
            <person name="Cheng J.-F."/>
            <person name="Hugenholtz P."/>
            <person name="Woyke T."/>
            <person name="Wu D."/>
            <person name="Spring S."/>
            <person name="Schueler E."/>
            <person name="Brambilla E."/>
            <person name="Klenk H.-P."/>
            <person name="Eisen J.A."/>
        </authorList>
    </citation>
    <scope>NUCLEOTIDE SEQUENCE [LARGE SCALE GENOMIC DNA]</scope>
    <source>
        <strain evidence="2">ATCC 700848 / DSM 11109 / ASRB2</strain>
    </source>
</reference>
<protein>
    <recommendedName>
        <fullName evidence="3">DUF4145 domain-containing protein</fullName>
    </recommendedName>
</protein>
<evidence type="ECO:0000313" key="1">
    <source>
        <dbReference type="EMBL" id="AEB10080.1"/>
    </source>
</evidence>
<dbReference type="KEGG" id="dao:Desac_2255"/>
<dbReference type="Proteomes" id="UP000000483">
    <property type="component" value="Chromosome"/>
</dbReference>
<sequence length="305" mass="35222">MDWNQKIISPWIACNYCHGLLESKPDQIIMYLANFPEKPKCKSCGKELDWWLLVVDAIETNFFFKTAMELAGAQSMVLVEKFRRDSSLELDFGNYDIPADALIVAINITPQGGPLFPAERIGSYFSHDRIPHKLLLHPTFPRNQVVPEEVELAIMVTYYCRSGDMVREYLFDAFYEFGTQTRIDQITGFDPQWNRVVIPAHQAMELLIGRFVCDAMREHSIKIKFNYAKELKIIPLIAKLFEVLPLPVHIANKVDELRTLRNDIIHEGIPKIPLTRRNTATLLASALFTFHYINFVRSKNLFKTV</sequence>
<name>F2NFG1_DESAR</name>
<dbReference type="AlphaFoldDB" id="F2NFG1"/>
<evidence type="ECO:0008006" key="3">
    <source>
        <dbReference type="Google" id="ProtNLM"/>
    </source>
</evidence>
<accession>F2NFG1</accession>
<gene>
    <name evidence="1" type="ordered locus">Desac_2255</name>
</gene>
<keyword evidence="2" id="KW-1185">Reference proteome</keyword>